<dbReference type="OrthoDB" id="951180at2759"/>
<dbReference type="AlphaFoldDB" id="A0A5J5BUV8"/>
<proteinExistence type="predicted"/>
<organism evidence="2 3">
    <name type="scientific">Nyssa sinensis</name>
    <dbReference type="NCBI Taxonomy" id="561372"/>
    <lineage>
        <taxon>Eukaryota</taxon>
        <taxon>Viridiplantae</taxon>
        <taxon>Streptophyta</taxon>
        <taxon>Embryophyta</taxon>
        <taxon>Tracheophyta</taxon>
        <taxon>Spermatophyta</taxon>
        <taxon>Magnoliopsida</taxon>
        <taxon>eudicotyledons</taxon>
        <taxon>Gunneridae</taxon>
        <taxon>Pentapetalae</taxon>
        <taxon>asterids</taxon>
        <taxon>Cornales</taxon>
        <taxon>Nyssaceae</taxon>
        <taxon>Nyssa</taxon>
    </lineage>
</organism>
<evidence type="ECO:0000313" key="2">
    <source>
        <dbReference type="EMBL" id="KAA8546903.1"/>
    </source>
</evidence>
<sequence length="71" mass="7615">MGKLAQDLKKRLLHLVEAIKSCKTTKGNEDGEETNVKSVEKLSVQSRAAKVIAAKGPTHPKVSKGPPAQTH</sequence>
<protein>
    <submittedName>
        <fullName evidence="2">Uncharacterized protein</fullName>
    </submittedName>
</protein>
<evidence type="ECO:0000313" key="3">
    <source>
        <dbReference type="Proteomes" id="UP000325577"/>
    </source>
</evidence>
<dbReference type="EMBL" id="CM018032">
    <property type="protein sequence ID" value="KAA8546903.1"/>
    <property type="molecule type" value="Genomic_DNA"/>
</dbReference>
<feature type="region of interest" description="Disordered" evidence="1">
    <location>
        <begin position="52"/>
        <end position="71"/>
    </location>
</feature>
<dbReference type="Proteomes" id="UP000325577">
    <property type="component" value="Linkage Group LG1"/>
</dbReference>
<accession>A0A5J5BUV8</accession>
<name>A0A5J5BUV8_9ASTE</name>
<keyword evidence="3" id="KW-1185">Reference proteome</keyword>
<evidence type="ECO:0000256" key="1">
    <source>
        <dbReference type="SAM" id="MobiDB-lite"/>
    </source>
</evidence>
<reference evidence="2 3" key="1">
    <citation type="submission" date="2019-09" db="EMBL/GenBank/DDBJ databases">
        <title>A chromosome-level genome assembly of the Chinese tupelo Nyssa sinensis.</title>
        <authorList>
            <person name="Yang X."/>
            <person name="Kang M."/>
            <person name="Yang Y."/>
            <person name="Xiong H."/>
            <person name="Wang M."/>
            <person name="Zhang Z."/>
            <person name="Wang Z."/>
            <person name="Wu H."/>
            <person name="Ma T."/>
            <person name="Liu J."/>
            <person name="Xi Z."/>
        </authorList>
    </citation>
    <scope>NUCLEOTIDE SEQUENCE [LARGE SCALE GENOMIC DNA]</scope>
    <source>
        <strain evidence="2">J267</strain>
        <tissue evidence="2">Leaf</tissue>
    </source>
</reference>
<gene>
    <name evidence="2" type="ORF">F0562_003332</name>
</gene>